<reference evidence="2" key="1">
    <citation type="submission" date="2015-08" db="EMBL/GenBank/DDBJ databases">
        <authorList>
            <person name="Babu N.S."/>
            <person name="Beckwith C.J."/>
            <person name="Beseler K.G."/>
            <person name="Brison A."/>
            <person name="Carone J.V."/>
            <person name="Caskin T.P."/>
            <person name="Diamond M."/>
            <person name="Durham M.E."/>
            <person name="Foxe J.M."/>
            <person name="Go M."/>
            <person name="Henderson B.A."/>
            <person name="Jones I.B."/>
            <person name="McGettigan J.A."/>
            <person name="Micheletti S.J."/>
            <person name="Nasrallah M.E."/>
            <person name="Ortiz D."/>
            <person name="Piller C.R."/>
            <person name="Privatt S.R."/>
            <person name="Schneider S.L."/>
            <person name="Sharp S."/>
            <person name="Smith T.C."/>
            <person name="Stanton J.D."/>
            <person name="Ullery H.E."/>
            <person name="Wilson R.J."/>
            <person name="Serrano M.G."/>
            <person name="Buck G."/>
            <person name="Lee V."/>
            <person name="Wang Y."/>
            <person name="Carvalho R."/>
            <person name="Voegtly L."/>
            <person name="Shi R."/>
            <person name="Duckworth R."/>
            <person name="Johnson A."/>
            <person name="Loviza R."/>
            <person name="Walstead R."/>
            <person name="Shah Z."/>
            <person name="Kiflezghi M."/>
            <person name="Wade K."/>
            <person name="Ball S.L."/>
            <person name="Bradley K.W."/>
            <person name="Asai D.J."/>
            <person name="Bowman C.A."/>
            <person name="Russell D.A."/>
            <person name="Pope W.H."/>
            <person name="Jacobs-Sera D."/>
            <person name="Hendrix R.W."/>
            <person name="Hatfull G.F."/>
        </authorList>
    </citation>
    <scope>NUCLEOTIDE SEQUENCE [LARGE SCALE GENOMIC DNA]</scope>
</reference>
<proteinExistence type="predicted"/>
<protein>
    <submittedName>
        <fullName evidence="2">Uncharacterized protein</fullName>
    </submittedName>
</protein>
<gene>
    <name evidence="2" type="ORF">CHUDEA7_3820</name>
</gene>
<sequence length="1421" mass="166212">MKLDELFHISLLILYFLIFLGNVKSSSTVTKKDDMDKEVAPGLPLLNNDEVYSWNTLRDYVEYYESKIEIIREKYPSLEDHLIKSQWFSIIDVLQCEYEIEQEKTLFPPRIKIKNLPKIINDVKSLWKEKNFLSVSLEKSEFIQRCTTAVRNLIFHKSIQVETYDKSLLKSICNDSSIMFFNPAMLYEELKTKTDYDKQRIPISGLTCIDKHRIRIGQWSAIVHLHALDSEDGRDRIFSQNDSMEQDFLPYSPPDSFHTEIEAENFELVCKETLSDYYSRVEDKNVILEIFCKDAKDIYYNHPREIHGKYAIYGTSIEKLKLNEIKKKAGRINPPSLMALNLMEYRSLRISEWVVIVDQLEIDKKSKPRYDRIVGNISIDPRPYGFIASLNSREFEEACINALMSRVKQQEEIMKLIHNFEMNPEKMELDEVIEWERQYSIEVIEPDTFCKDAAGVYFGISRDSFTVMRELPLTNPPQFIDPGRGLLKSDLPPKVLDLNSERSARGSERINDIDWRVEASSFLWESLIKSRVHSRIEDAITNIQWQAIKQQANGFVFLDIGIDGFYNGIEDPPKSIFSFSDDPFGMYSQCLHAFSESNRRKTNINYFDKLPKFDYKWTISKNISEKLLNRGINSENFESFKEYSNPVKQSLCMEAVKEYFESASDCPIVNDEIELIKFSVKNAFPNNPFPDAKDPMIADPDGELEAKEQWNFIYEYSLQSRNQKLTNDDFNENIIIVSQKMPLSYLEFRNLDWRTKHECYQDMAINCIQSSWKMVESNWKNQNVQTDLASALAIFCDSAAILYFERKKQWRQLVKLMETPKYSSAFYWIRRGFYLPRSYNLLKISINNGKERKISEEELAIYKQSLANSILELVKYRYLAPLTVDIEELCHSLAVDMSVATTRGIWIGLVPVDSEVIIEMERLSNNNINLEKKDEAVGYHPIKNQFSPRRRVIKSESDSTSHRFKRNKKEQIVSMSSLKSPIKTTVMPNIRLLQYKKIVEKDEDDLPLEYPIKNTQKADWRKYINSGIDEADQNIDKKSIHDFYKTGLGRQWGLSDRYKYGYITYNSKAPYINKRIPFNSQMTGFDYGDSYIPGKENGVKLLTKVSDIYRRSPDSYIGIRKNDQSNFVRTPSLLLGKKIANYPLNLEEFVNVPDIPRVKPLSKEEILERAKHIHLEDSEIDESINVENIVEYLNRARKDNLNEAMVLEDEKESKGEKYLVKDYSLPSTEIIHSIIKSSEYYKIKADCIPHFGYTIGRTLSERDLMRGARFVYRCLRMDGHFVTPQTAYRIWIRSQFLRRDTPKVPFSPYKEEMKRFIKKRRDGDNQIYCPGKFQDQVDEMADTIATAIYINGVFPADKMIHICKIAKEFIYKKIDTITQCVKAFRGYIPRLNGDYIINHKLFPTICTHIEQESGKYLFSSN</sequence>
<dbReference type="VEuPathDB" id="CryptoDB:Chro.70426"/>
<dbReference type="EMBL" id="LN877953">
    <property type="protein sequence ID" value="CUV07369.1"/>
    <property type="molecule type" value="Genomic_DNA"/>
</dbReference>
<evidence type="ECO:0000313" key="2">
    <source>
        <dbReference type="EMBL" id="CUV07369.1"/>
    </source>
</evidence>
<evidence type="ECO:0000256" key="1">
    <source>
        <dbReference type="SAM" id="SignalP"/>
    </source>
</evidence>
<accession>A0A0S4TKD4</accession>
<feature type="signal peptide" evidence="1">
    <location>
        <begin position="1"/>
        <end position="25"/>
    </location>
</feature>
<dbReference type="VEuPathDB" id="CryptoDB:ChTU502y2012_407g1870"/>
<name>A0A0S4TKD4_CRYHO</name>
<keyword evidence="1" id="KW-0732">Signal</keyword>
<dbReference type="VEuPathDB" id="CryptoDB:GY17_00003102"/>
<dbReference type="VEuPathDB" id="CryptoDB:Chro.70427"/>
<organism evidence="2">
    <name type="scientific">Cryptosporidium hominis</name>
    <dbReference type="NCBI Taxonomy" id="237895"/>
    <lineage>
        <taxon>Eukaryota</taxon>
        <taxon>Sar</taxon>
        <taxon>Alveolata</taxon>
        <taxon>Apicomplexa</taxon>
        <taxon>Conoidasida</taxon>
        <taxon>Coccidia</taxon>
        <taxon>Eucoccidiorida</taxon>
        <taxon>Eimeriorina</taxon>
        <taxon>Cryptosporidiidae</taxon>
        <taxon>Cryptosporidium</taxon>
    </lineage>
</organism>
<feature type="chain" id="PRO_5006627917" evidence="1">
    <location>
        <begin position="26"/>
        <end position="1421"/>
    </location>
</feature>
<dbReference type="VEuPathDB" id="CryptoDB:CHUDEA7_3820"/>
<dbReference type="Proteomes" id="UP000199752">
    <property type="component" value="Chromosome 7"/>
</dbReference>